<evidence type="ECO:0000256" key="1">
    <source>
        <dbReference type="SAM" id="SignalP"/>
    </source>
</evidence>
<protein>
    <submittedName>
        <fullName evidence="2">Uncharacterized protein</fullName>
    </submittedName>
</protein>
<keyword evidence="1" id="KW-0732">Signal</keyword>
<reference evidence="2 3" key="1">
    <citation type="submission" date="2019-02" db="EMBL/GenBank/DDBJ databases">
        <title>Bacterial novel species Mucilaginibacter sp. 17JY9-4 isolated from soil.</title>
        <authorList>
            <person name="Jung H.-Y."/>
        </authorList>
    </citation>
    <scope>NUCLEOTIDE SEQUENCE [LARGE SCALE GENOMIC DNA]</scope>
    <source>
        <strain evidence="2 3">17JY9-4</strain>
    </source>
</reference>
<name>A0A4Q5LK35_9SPHI</name>
<feature type="signal peptide" evidence="1">
    <location>
        <begin position="1"/>
        <end position="18"/>
    </location>
</feature>
<proteinExistence type="predicted"/>
<keyword evidence="3" id="KW-1185">Reference proteome</keyword>
<dbReference type="EMBL" id="SEWG01000004">
    <property type="protein sequence ID" value="RYU90001.1"/>
    <property type="molecule type" value="Genomic_DNA"/>
</dbReference>
<accession>A0A4Q5LK35</accession>
<evidence type="ECO:0000313" key="3">
    <source>
        <dbReference type="Proteomes" id="UP000293331"/>
    </source>
</evidence>
<dbReference type="Proteomes" id="UP000293331">
    <property type="component" value="Unassembled WGS sequence"/>
</dbReference>
<sequence length="167" mass="17747">MKKLLALLFVLFSVSASAQTAPTKAFGVGLELGVPANSVFNIGFGGSGKAEVPLVSALSFTVTGGYTSFHYKSALIGSSTMQPPVGYIPLKAGVKYYFSPGFYAEGEAGNAFQTNYTKENLFIIAIGPGFIASTGEHSGIDIGFRYENWGSGRLRQTAIRVAYRFGF</sequence>
<organism evidence="2 3">
    <name type="scientific">Mucilaginibacter terrigena</name>
    <dbReference type="NCBI Taxonomy" id="2492395"/>
    <lineage>
        <taxon>Bacteria</taxon>
        <taxon>Pseudomonadati</taxon>
        <taxon>Bacteroidota</taxon>
        <taxon>Sphingobacteriia</taxon>
        <taxon>Sphingobacteriales</taxon>
        <taxon>Sphingobacteriaceae</taxon>
        <taxon>Mucilaginibacter</taxon>
    </lineage>
</organism>
<dbReference type="AlphaFoldDB" id="A0A4Q5LK35"/>
<gene>
    <name evidence="2" type="ORF">EWM62_10680</name>
</gene>
<feature type="chain" id="PRO_5020857081" evidence="1">
    <location>
        <begin position="19"/>
        <end position="167"/>
    </location>
</feature>
<dbReference type="RefSeq" id="WP_129876659.1">
    <property type="nucleotide sequence ID" value="NZ_SEWG01000004.1"/>
</dbReference>
<comment type="caution">
    <text evidence="2">The sequence shown here is derived from an EMBL/GenBank/DDBJ whole genome shotgun (WGS) entry which is preliminary data.</text>
</comment>
<dbReference type="OrthoDB" id="668980at2"/>
<evidence type="ECO:0000313" key="2">
    <source>
        <dbReference type="EMBL" id="RYU90001.1"/>
    </source>
</evidence>